<accession>A0A2V2X670</accession>
<dbReference type="InterPro" id="IPR027417">
    <property type="entry name" value="P-loop_NTPase"/>
</dbReference>
<dbReference type="EMBL" id="JABDHM010000007">
    <property type="protein sequence ID" value="KAF5225313.1"/>
    <property type="molecule type" value="Genomic_DNA"/>
</dbReference>
<reference evidence="2 3" key="1">
    <citation type="journal article" date="2018" name="Microb. Genom.">
        <title>Expanding an expanded genome: long-read sequencing of Trypanosoma cruzi.</title>
        <authorList>
            <person name="Berna L."/>
            <person name="Rodriguez M."/>
            <person name="Chiribao M.L."/>
            <person name="Parodi-Talice A."/>
            <person name="Pita S."/>
            <person name="Rijo G."/>
            <person name="Alvarez-Valin F."/>
            <person name="Robello C."/>
        </authorList>
    </citation>
    <scope>NUCLEOTIDE SEQUENCE [LARGE SCALE GENOMIC DNA]</scope>
    <source>
        <strain evidence="2 3">TCC</strain>
    </source>
</reference>
<dbReference type="SMR" id="A0A2V2X670"/>
<evidence type="ECO:0000313" key="2">
    <source>
        <dbReference type="EMBL" id="PWV16318.1"/>
    </source>
</evidence>
<name>A0A2V2X670_TRYCR</name>
<dbReference type="VEuPathDB" id="TriTrypDB:TCDM_05145"/>
<sequence>MTNRGVVNAEELREAVCAIVSRYQKTPQRRLLVCVAGRPGSGKTTVANILAEEARELLRKVSSDPRDHAENAVVVMPMDGYHLYRKTLHAMPNREEAIARRGAEWTFDARKLCRDLQAIRLPSETADKKGAPLYDDVFVPSFDHSVGDPKERDICVSGSAAIVIVEGNYLLYRGTPTWAEVNRCFDMGVFQACPAATCARRLCRRHMAAWGISEAEAMVRATGSDAMNGDLVETTGKNADIVLHSIESSM</sequence>
<dbReference type="AlphaFoldDB" id="A0A2V2X670"/>
<dbReference type="VEuPathDB" id="TriTrypDB:BCY84_16811"/>
<gene>
    <name evidence="2" type="ORF">C3747_24g136</name>
    <name evidence="1" type="ORF">ECC02_001491</name>
</gene>
<dbReference type="VEuPathDB" id="TriTrypDB:ECC02_001491"/>
<dbReference type="VEuPathDB" id="TriTrypDB:TcCL_NonESM13300"/>
<dbReference type="VEuPathDB" id="TriTrypDB:TCSYLVIO_008909"/>
<evidence type="ECO:0008006" key="5">
    <source>
        <dbReference type="Google" id="ProtNLM"/>
    </source>
</evidence>
<protein>
    <recommendedName>
        <fullName evidence="5">Phosphoribulokinase/uridine kinase domain-containing protein</fullName>
    </recommendedName>
</protein>
<reference evidence="1" key="3">
    <citation type="submission" date="2020-04" db="EMBL/GenBank/DDBJ databases">
        <authorList>
            <person name="Diaz Viraque F."/>
        </authorList>
    </citation>
    <scope>NUCLEOTIDE SEQUENCE</scope>
    <source>
        <strain evidence="1">Berenice</strain>
    </source>
</reference>
<dbReference type="VEuPathDB" id="TriTrypDB:TcYC6_0048970"/>
<dbReference type="PANTHER" id="PTHR10285">
    <property type="entry name" value="URIDINE KINASE"/>
    <property type="match status" value="1"/>
</dbReference>
<reference evidence="1 4" key="2">
    <citation type="journal article" date="2019" name="Genome Biol. Evol.">
        <title>Nanopore Sequencing Significantly Improves Genome Assembly of the Protozoan Parasite Trypanosoma cruzi.</title>
        <authorList>
            <person name="Diaz-Viraque F."/>
            <person name="Pita S."/>
            <person name="Greif G."/>
            <person name="de Souza R.C.M."/>
            <person name="Iraola G."/>
            <person name="Robello C."/>
        </authorList>
    </citation>
    <scope>NUCLEOTIDE SEQUENCE [LARGE SCALE GENOMIC DNA]</scope>
    <source>
        <strain evidence="1 4">Berenice</strain>
    </source>
</reference>
<dbReference type="EMBL" id="PRFC01000024">
    <property type="protein sequence ID" value="PWV16318.1"/>
    <property type="molecule type" value="Genomic_DNA"/>
</dbReference>
<dbReference type="VEuPathDB" id="TriTrypDB:Tc_MARK_7597"/>
<dbReference type="Proteomes" id="UP000246078">
    <property type="component" value="Unassembled WGS sequence"/>
</dbReference>
<dbReference type="SUPFAM" id="SSF52540">
    <property type="entry name" value="P-loop containing nucleoside triphosphate hydrolases"/>
    <property type="match status" value="1"/>
</dbReference>
<dbReference type="Gene3D" id="3.40.50.300">
    <property type="entry name" value="P-loop containing nucleotide triphosphate hydrolases"/>
    <property type="match status" value="1"/>
</dbReference>
<dbReference type="VEuPathDB" id="TriTrypDB:TcG_03373"/>
<dbReference type="VEuPathDB" id="TriTrypDB:TcCLB.511303.150"/>
<organism evidence="2 3">
    <name type="scientific">Trypanosoma cruzi</name>
    <dbReference type="NCBI Taxonomy" id="5693"/>
    <lineage>
        <taxon>Eukaryota</taxon>
        <taxon>Discoba</taxon>
        <taxon>Euglenozoa</taxon>
        <taxon>Kinetoplastea</taxon>
        <taxon>Metakinetoplastina</taxon>
        <taxon>Trypanosomatida</taxon>
        <taxon>Trypanosomatidae</taxon>
        <taxon>Trypanosoma</taxon>
        <taxon>Schizotrypanum</taxon>
    </lineage>
</organism>
<dbReference type="VEuPathDB" id="TriTrypDB:C3747_24g136"/>
<comment type="caution">
    <text evidence="2">The sequence shown here is derived from an EMBL/GenBank/DDBJ whole genome shotgun (WGS) entry which is preliminary data.</text>
</comment>
<dbReference type="VEuPathDB" id="TriTrypDB:C4B63_25g228"/>
<dbReference type="VEuPathDB" id="TriTrypDB:TcBrA4_0134630"/>
<dbReference type="Proteomes" id="UP000583944">
    <property type="component" value="Unassembled WGS sequence"/>
</dbReference>
<evidence type="ECO:0000313" key="1">
    <source>
        <dbReference type="EMBL" id="KAF5225313.1"/>
    </source>
</evidence>
<evidence type="ECO:0000313" key="4">
    <source>
        <dbReference type="Proteomes" id="UP000583944"/>
    </source>
</evidence>
<dbReference type="VEuPathDB" id="TriTrypDB:TcCLB.511761.60"/>
<evidence type="ECO:0000313" key="3">
    <source>
        <dbReference type="Proteomes" id="UP000246078"/>
    </source>
</evidence>
<dbReference type="OrthoDB" id="6362633at2759"/>
<dbReference type="OMA" id="IYAPAFH"/>
<proteinExistence type="predicted"/>